<gene>
    <name evidence="1" type="ORF">DFQ10_11171</name>
</gene>
<dbReference type="RefSeq" id="WP_115818859.1">
    <property type="nucleotide sequence ID" value="NZ_QRDV01000011.1"/>
</dbReference>
<protein>
    <submittedName>
        <fullName evidence="1">Uncharacterized protein</fullName>
    </submittedName>
</protein>
<organism evidence="1 2">
    <name type="scientific">Winogradskyella eximia</name>
    <dbReference type="NCBI Taxonomy" id="262006"/>
    <lineage>
        <taxon>Bacteria</taxon>
        <taxon>Pseudomonadati</taxon>
        <taxon>Bacteroidota</taxon>
        <taxon>Flavobacteriia</taxon>
        <taxon>Flavobacteriales</taxon>
        <taxon>Flavobacteriaceae</taxon>
        <taxon>Winogradskyella</taxon>
    </lineage>
</organism>
<dbReference type="OrthoDB" id="1269164at2"/>
<evidence type="ECO:0000313" key="2">
    <source>
        <dbReference type="Proteomes" id="UP000256980"/>
    </source>
</evidence>
<dbReference type="Proteomes" id="UP000256980">
    <property type="component" value="Unassembled WGS sequence"/>
</dbReference>
<comment type="caution">
    <text evidence="1">The sequence shown here is derived from an EMBL/GenBank/DDBJ whole genome shotgun (WGS) entry which is preliminary data.</text>
</comment>
<sequence length="116" mass="13294">MALPKKKSRLITLNNKSFRYIISTGKPDEDWNFNLNLTIQDSSGEGNLLKVEGLVTRDFWLDFPNSTKKEDYSVLTPKDISKIITNGIKLGWNPEQKGKPYIIKLDNSFVNKYGIK</sequence>
<dbReference type="EMBL" id="QRDV01000011">
    <property type="protein sequence ID" value="RED38250.1"/>
    <property type="molecule type" value="Genomic_DNA"/>
</dbReference>
<evidence type="ECO:0000313" key="1">
    <source>
        <dbReference type="EMBL" id="RED38250.1"/>
    </source>
</evidence>
<dbReference type="AlphaFoldDB" id="A0A3D9GPU9"/>
<reference evidence="1 2" key="1">
    <citation type="submission" date="2018-07" db="EMBL/GenBank/DDBJ databases">
        <title>Genomic Encyclopedia of Type Strains, Phase III (KMG-III): the genomes of soil and plant-associated and newly described type strains.</title>
        <authorList>
            <person name="Whitman W."/>
        </authorList>
    </citation>
    <scope>NUCLEOTIDE SEQUENCE [LARGE SCALE GENOMIC DNA]</scope>
    <source>
        <strain evidence="1 2">CECT 7946</strain>
    </source>
</reference>
<proteinExistence type="predicted"/>
<name>A0A3D9GPU9_9FLAO</name>
<accession>A0A3D9GPU9</accession>
<keyword evidence="2" id="KW-1185">Reference proteome</keyword>